<dbReference type="SUPFAM" id="SSF52151">
    <property type="entry name" value="FabD/lysophospholipase-like"/>
    <property type="match status" value="1"/>
</dbReference>
<dbReference type="InterPro" id="IPR016035">
    <property type="entry name" value="Acyl_Trfase/lysoPLipase"/>
</dbReference>
<name>A0A8I1WAB0_PLESH</name>
<evidence type="ECO:0000313" key="1">
    <source>
        <dbReference type="EMBL" id="MBO1110208.1"/>
    </source>
</evidence>
<dbReference type="EMBL" id="JAFNAA010000440">
    <property type="protein sequence ID" value="MBO1110208.1"/>
    <property type="molecule type" value="Genomic_DNA"/>
</dbReference>
<comment type="caution">
    <text evidence="1">The sequence shown here is derived from an EMBL/GenBank/DDBJ whole genome shotgun (WGS) entry which is preliminary data.</text>
</comment>
<reference evidence="1" key="1">
    <citation type="submission" date="2021-03" db="EMBL/GenBank/DDBJ databases">
        <title>Plesiomonas shigelloides zfcc0051, isolated from zebrafish feces.</title>
        <authorList>
            <person name="Vanderhoek Z."/>
            <person name="Gaulke C."/>
        </authorList>
    </citation>
    <scope>NUCLEOTIDE SEQUENCE</scope>
    <source>
        <strain evidence="1">Zfcc0051</strain>
    </source>
</reference>
<evidence type="ECO:0000313" key="2">
    <source>
        <dbReference type="Proteomes" id="UP000664658"/>
    </source>
</evidence>
<sequence>ARSAWSAIPGFYRTGVDVGGVRYWDGSVSAAMPVDEAYRRGADLIVVIRTVPSDPYYTSEWLSRFSKWL</sequence>
<gene>
    <name evidence="1" type="ORF">J2R62_19080</name>
</gene>
<feature type="non-terminal residue" evidence="1">
    <location>
        <position position="1"/>
    </location>
</feature>
<dbReference type="Proteomes" id="UP000664658">
    <property type="component" value="Unassembled WGS sequence"/>
</dbReference>
<dbReference type="AlphaFoldDB" id="A0A8I1WAB0"/>
<organism evidence="1 2">
    <name type="scientific">Plesiomonas shigelloides</name>
    <name type="common">Aeromonas shigelloides</name>
    <dbReference type="NCBI Taxonomy" id="703"/>
    <lineage>
        <taxon>Bacteria</taxon>
        <taxon>Pseudomonadati</taxon>
        <taxon>Pseudomonadota</taxon>
        <taxon>Gammaproteobacteria</taxon>
        <taxon>Enterobacterales</taxon>
        <taxon>Enterobacteriaceae</taxon>
        <taxon>Plesiomonas</taxon>
    </lineage>
</organism>
<accession>A0A8I1WAB0</accession>
<proteinExistence type="predicted"/>
<protein>
    <submittedName>
        <fullName evidence="1">Patatin family protein</fullName>
    </submittedName>
</protein>